<keyword evidence="8" id="KW-1185">Reference proteome</keyword>
<dbReference type="GO" id="GO:0000976">
    <property type="term" value="F:transcription cis-regulatory region binding"/>
    <property type="evidence" value="ECO:0007669"/>
    <property type="project" value="TreeGrafter"/>
</dbReference>
<dbReference type="InterPro" id="IPR050109">
    <property type="entry name" value="HTH-type_TetR-like_transc_reg"/>
</dbReference>
<dbReference type="OrthoDB" id="8534868at2"/>
<dbReference type="Gene3D" id="1.10.357.10">
    <property type="entry name" value="Tetracycline Repressor, domain 2"/>
    <property type="match status" value="1"/>
</dbReference>
<reference evidence="7 8" key="1">
    <citation type="submission" date="2019-03" db="EMBL/GenBank/DDBJ databases">
        <title>Draft Genome Sequence of Massilia arenosa sp. nov., a Novel Massilia Species Isolated from a Sandy-loam Maize Soil.</title>
        <authorList>
            <person name="Raths R."/>
            <person name="Peta V."/>
            <person name="Bucking H."/>
        </authorList>
    </citation>
    <scope>NUCLEOTIDE SEQUENCE [LARGE SCALE GENOMIC DNA]</scope>
    <source>
        <strain evidence="7 8">MC02</strain>
    </source>
</reference>
<dbReference type="SUPFAM" id="SSF46689">
    <property type="entry name" value="Homeodomain-like"/>
    <property type="match status" value="1"/>
</dbReference>
<dbReference type="Pfam" id="PF00440">
    <property type="entry name" value="TetR_N"/>
    <property type="match status" value="1"/>
</dbReference>
<dbReference type="PANTHER" id="PTHR30055">
    <property type="entry name" value="HTH-TYPE TRANSCRIPTIONAL REGULATOR RUTR"/>
    <property type="match status" value="1"/>
</dbReference>
<keyword evidence="3" id="KW-0804">Transcription</keyword>
<dbReference type="PANTHER" id="PTHR30055:SF234">
    <property type="entry name" value="HTH-TYPE TRANSCRIPTIONAL REGULATOR BETI"/>
    <property type="match status" value="1"/>
</dbReference>
<dbReference type="RefSeq" id="WP_135207378.1">
    <property type="nucleotide sequence ID" value="NZ_SPVF01000145.1"/>
</dbReference>
<comment type="caution">
    <text evidence="7">The sequence shown here is derived from an EMBL/GenBank/DDBJ whole genome shotgun (WGS) entry which is preliminary data.</text>
</comment>
<evidence type="ECO:0000256" key="1">
    <source>
        <dbReference type="ARBA" id="ARBA00023015"/>
    </source>
</evidence>
<evidence type="ECO:0000313" key="8">
    <source>
        <dbReference type="Proteomes" id="UP000298438"/>
    </source>
</evidence>
<dbReference type="PROSITE" id="PS50977">
    <property type="entry name" value="HTH_TETR_2"/>
    <property type="match status" value="1"/>
</dbReference>
<feature type="domain" description="HTH tetR-type" evidence="6">
    <location>
        <begin position="7"/>
        <end position="67"/>
    </location>
</feature>
<feature type="region of interest" description="Disordered" evidence="5">
    <location>
        <begin position="145"/>
        <end position="174"/>
    </location>
</feature>
<dbReference type="InterPro" id="IPR001647">
    <property type="entry name" value="HTH_TetR"/>
</dbReference>
<evidence type="ECO:0000256" key="3">
    <source>
        <dbReference type="ARBA" id="ARBA00023163"/>
    </source>
</evidence>
<dbReference type="GO" id="GO:0003700">
    <property type="term" value="F:DNA-binding transcription factor activity"/>
    <property type="evidence" value="ECO:0007669"/>
    <property type="project" value="TreeGrafter"/>
</dbReference>
<feature type="compositionally biased region" description="Polar residues" evidence="5">
    <location>
        <begin position="154"/>
        <end position="167"/>
    </location>
</feature>
<keyword evidence="2 4" id="KW-0238">DNA-binding</keyword>
<evidence type="ECO:0000313" key="7">
    <source>
        <dbReference type="EMBL" id="TFW19559.1"/>
    </source>
</evidence>
<dbReference type="InterPro" id="IPR009057">
    <property type="entry name" value="Homeodomain-like_sf"/>
</dbReference>
<dbReference type="AlphaFoldDB" id="A0A4Y9SGX8"/>
<dbReference type="Proteomes" id="UP000298438">
    <property type="component" value="Unassembled WGS sequence"/>
</dbReference>
<protein>
    <submittedName>
        <fullName evidence="7">TetR/AcrR family transcriptional regulator</fullName>
    </submittedName>
</protein>
<evidence type="ECO:0000256" key="5">
    <source>
        <dbReference type="SAM" id="MobiDB-lite"/>
    </source>
</evidence>
<evidence type="ECO:0000256" key="4">
    <source>
        <dbReference type="PROSITE-ProRule" id="PRU00335"/>
    </source>
</evidence>
<feature type="DNA-binding region" description="H-T-H motif" evidence="4">
    <location>
        <begin position="30"/>
        <end position="49"/>
    </location>
</feature>
<evidence type="ECO:0000256" key="2">
    <source>
        <dbReference type="ARBA" id="ARBA00023125"/>
    </source>
</evidence>
<evidence type="ECO:0000259" key="6">
    <source>
        <dbReference type="PROSITE" id="PS50977"/>
    </source>
</evidence>
<organism evidence="7 8">
    <name type="scientific">Zemynaea arenosa</name>
    <dbReference type="NCBI Taxonomy" id="2561931"/>
    <lineage>
        <taxon>Bacteria</taxon>
        <taxon>Pseudomonadati</taxon>
        <taxon>Pseudomonadota</taxon>
        <taxon>Betaproteobacteria</taxon>
        <taxon>Burkholderiales</taxon>
        <taxon>Oxalobacteraceae</taxon>
        <taxon>Telluria group</taxon>
        <taxon>Zemynaea</taxon>
    </lineage>
</organism>
<proteinExistence type="predicted"/>
<dbReference type="EMBL" id="SPVF01000145">
    <property type="protein sequence ID" value="TFW19559.1"/>
    <property type="molecule type" value="Genomic_DNA"/>
</dbReference>
<feature type="non-terminal residue" evidence="7">
    <location>
        <position position="220"/>
    </location>
</feature>
<keyword evidence="1" id="KW-0805">Transcription regulation</keyword>
<dbReference type="PRINTS" id="PR00455">
    <property type="entry name" value="HTHTETR"/>
</dbReference>
<gene>
    <name evidence="7" type="ORF">E4L96_11580</name>
</gene>
<sequence>MAQRLKEEVRERIVAAARTVLLREGYRGMRLQDVAQEAGVATGNLYRYFEDKDALFAAVVPEAVGARLLRLIRTRVRELSAAGDWTTMTAANAPAAAALLAFLIEERERVLIVLAGADGSPLARVRPLAVREMTRLAHGYLARHAQRSEPVTAPATSRTNPLQTGASRTDAAHTGTVRRAVPGAGAVLGEAARTVHAAPDVPRTVLVQLFTSTLDMIVAI</sequence>
<accession>A0A4Y9SGX8</accession>
<name>A0A4Y9SGX8_9BURK</name>